<proteinExistence type="predicted"/>
<dbReference type="EMBL" id="JAAXZR010000019">
    <property type="protein sequence ID" value="NLT79579.1"/>
    <property type="molecule type" value="Genomic_DNA"/>
</dbReference>
<reference evidence="1" key="1">
    <citation type="journal article" date="2020" name="Biotechnol. Biofuels">
        <title>New insights from the biogas microbiome by comprehensive genome-resolved metagenomics of nearly 1600 species originating from multiple anaerobic digesters.</title>
        <authorList>
            <person name="Campanaro S."/>
            <person name="Treu L."/>
            <person name="Rodriguez-R L.M."/>
            <person name="Kovalovszki A."/>
            <person name="Ziels R.M."/>
            <person name="Maus I."/>
            <person name="Zhu X."/>
            <person name="Kougias P.G."/>
            <person name="Basile A."/>
            <person name="Luo G."/>
            <person name="Schluter A."/>
            <person name="Konstantinidis K.T."/>
            <person name="Angelidaki I."/>
        </authorList>
    </citation>
    <scope>NUCLEOTIDE SEQUENCE</scope>
    <source>
        <strain evidence="1">AS01afH2WH_6</strain>
    </source>
</reference>
<reference evidence="1" key="2">
    <citation type="submission" date="2020-01" db="EMBL/GenBank/DDBJ databases">
        <authorList>
            <person name="Campanaro S."/>
        </authorList>
    </citation>
    <scope>NUCLEOTIDE SEQUENCE</scope>
    <source>
        <strain evidence="1">AS01afH2WH_6</strain>
    </source>
</reference>
<dbReference type="RefSeq" id="WP_273173467.1">
    <property type="nucleotide sequence ID" value="NZ_JAAXZR010000019.1"/>
</dbReference>
<name>A0A971ICG4_9BIFI</name>
<dbReference type="Proteomes" id="UP000767327">
    <property type="component" value="Unassembled WGS sequence"/>
</dbReference>
<gene>
    <name evidence="1" type="ORF">GXW98_04750</name>
</gene>
<organism evidence="1 2">
    <name type="scientific">Bifidobacterium crudilactis</name>
    <dbReference type="NCBI Taxonomy" id="327277"/>
    <lineage>
        <taxon>Bacteria</taxon>
        <taxon>Bacillati</taxon>
        <taxon>Actinomycetota</taxon>
        <taxon>Actinomycetes</taxon>
        <taxon>Bifidobacteriales</taxon>
        <taxon>Bifidobacteriaceae</taxon>
        <taxon>Bifidobacterium</taxon>
    </lineage>
</organism>
<accession>A0A971ICG4</accession>
<protein>
    <submittedName>
        <fullName evidence="1">Uncharacterized protein</fullName>
    </submittedName>
</protein>
<evidence type="ECO:0000313" key="1">
    <source>
        <dbReference type="EMBL" id="NLT79579.1"/>
    </source>
</evidence>
<dbReference type="AlphaFoldDB" id="A0A971ICG4"/>
<comment type="caution">
    <text evidence="1">The sequence shown here is derived from an EMBL/GenBank/DDBJ whole genome shotgun (WGS) entry which is preliminary data.</text>
</comment>
<sequence>MTIRNGAERSWFSLITPANGIMPGRNELPDLFFKLLYSKGFPNNDIMAEGLFDTWISAEFPCRMFHKVDWLACFQTTGYLENSKHLNTPTVTPRTLYRASPARYRHYLSWTDDLEVANFFNDRNNKYFNLHEPSYIWVVHPQPTQLLAHFTKGRGESEWILNVNKNDTEKLQYKSV</sequence>
<evidence type="ECO:0000313" key="2">
    <source>
        <dbReference type="Proteomes" id="UP000767327"/>
    </source>
</evidence>